<dbReference type="InterPro" id="IPR010606">
    <property type="entry name" value="Mib_Herc2"/>
</dbReference>
<evidence type="ECO:0000256" key="3">
    <source>
        <dbReference type="ARBA" id="ARBA00022490"/>
    </source>
</evidence>
<keyword evidence="4" id="KW-0479">Metal-binding</keyword>
<feature type="non-terminal residue" evidence="12">
    <location>
        <position position="1"/>
    </location>
</feature>
<evidence type="ECO:0000256" key="8">
    <source>
        <dbReference type="ARBA" id="ARBA00022833"/>
    </source>
</evidence>
<keyword evidence="5" id="KW-0677">Repeat</keyword>
<comment type="pathway">
    <text evidence="2">Protein modification; protein ubiquitination.</text>
</comment>
<keyword evidence="3" id="KW-0963">Cytoplasm</keyword>
<gene>
    <name evidence="12" type="ORF">GSLYS_00022487001</name>
</gene>
<dbReference type="EMBL" id="CAXITT010006127">
    <property type="protein sequence ID" value="CAL1549170.1"/>
    <property type="molecule type" value="Genomic_DNA"/>
</dbReference>
<feature type="non-terminal residue" evidence="12">
    <location>
        <position position="206"/>
    </location>
</feature>
<comment type="subcellular location">
    <subcellularLocation>
        <location evidence="1">Cytoplasm</location>
    </subcellularLocation>
</comment>
<keyword evidence="6 9" id="KW-0863">Zinc-finger</keyword>
<evidence type="ECO:0000256" key="1">
    <source>
        <dbReference type="ARBA" id="ARBA00004496"/>
    </source>
</evidence>
<dbReference type="PROSITE" id="PS01357">
    <property type="entry name" value="ZF_ZZ_1"/>
    <property type="match status" value="1"/>
</dbReference>
<dbReference type="InterPro" id="IPR043145">
    <property type="entry name" value="Znf_ZZ_sf"/>
</dbReference>
<dbReference type="PANTHER" id="PTHR24202:SF4">
    <property type="entry name" value="E3 UBIQUITIN-PROTEIN LIGASE MIB2-RELATED"/>
    <property type="match status" value="1"/>
</dbReference>
<feature type="domain" description="ZZ-type" evidence="10">
    <location>
        <begin position="6"/>
        <end position="58"/>
    </location>
</feature>
<organism evidence="12 13">
    <name type="scientific">Lymnaea stagnalis</name>
    <name type="common">Great pond snail</name>
    <name type="synonym">Helix stagnalis</name>
    <dbReference type="NCBI Taxonomy" id="6523"/>
    <lineage>
        <taxon>Eukaryota</taxon>
        <taxon>Metazoa</taxon>
        <taxon>Spiralia</taxon>
        <taxon>Lophotrochozoa</taxon>
        <taxon>Mollusca</taxon>
        <taxon>Gastropoda</taxon>
        <taxon>Heterobranchia</taxon>
        <taxon>Euthyneura</taxon>
        <taxon>Panpulmonata</taxon>
        <taxon>Hygrophila</taxon>
        <taxon>Lymnaeoidea</taxon>
        <taxon>Lymnaeidae</taxon>
        <taxon>Lymnaea</taxon>
    </lineage>
</organism>
<dbReference type="PROSITE" id="PS51416">
    <property type="entry name" value="MIB_HERC2"/>
    <property type="match status" value="1"/>
</dbReference>
<dbReference type="InterPro" id="IPR037252">
    <property type="entry name" value="Mib_Herc2_sf"/>
</dbReference>
<accession>A0AAV2IQD5</accession>
<evidence type="ECO:0000256" key="5">
    <source>
        <dbReference type="ARBA" id="ARBA00022737"/>
    </source>
</evidence>
<dbReference type="AlphaFoldDB" id="A0AAV2IQD5"/>
<evidence type="ECO:0000256" key="4">
    <source>
        <dbReference type="ARBA" id="ARBA00022723"/>
    </source>
</evidence>
<dbReference type="PANTHER" id="PTHR24202">
    <property type="entry name" value="E3 UBIQUITIN-PROTEIN LIGASE MIB2"/>
    <property type="match status" value="1"/>
</dbReference>
<name>A0AAV2IQD5_LYMST</name>
<evidence type="ECO:0000256" key="2">
    <source>
        <dbReference type="ARBA" id="ARBA00004906"/>
    </source>
</evidence>
<evidence type="ECO:0000256" key="9">
    <source>
        <dbReference type="PROSITE-ProRule" id="PRU00228"/>
    </source>
</evidence>
<evidence type="ECO:0000256" key="7">
    <source>
        <dbReference type="ARBA" id="ARBA00022786"/>
    </source>
</evidence>
<keyword evidence="13" id="KW-1185">Reference proteome</keyword>
<dbReference type="Pfam" id="PF06701">
    <property type="entry name" value="MIB_HERC2"/>
    <property type="match status" value="1"/>
</dbReference>
<dbReference type="PROSITE" id="PS50135">
    <property type="entry name" value="ZF_ZZ_2"/>
    <property type="match status" value="1"/>
</dbReference>
<evidence type="ECO:0000313" key="13">
    <source>
        <dbReference type="Proteomes" id="UP001497497"/>
    </source>
</evidence>
<dbReference type="SUPFAM" id="SSF57850">
    <property type="entry name" value="RING/U-box"/>
    <property type="match status" value="1"/>
</dbReference>
<feature type="domain" description="MIB/HERC2" evidence="11">
    <location>
        <begin position="69"/>
        <end position="148"/>
    </location>
</feature>
<dbReference type="GO" id="GO:0008270">
    <property type="term" value="F:zinc ion binding"/>
    <property type="evidence" value="ECO:0007669"/>
    <property type="project" value="UniProtKB-KW"/>
</dbReference>
<dbReference type="SMART" id="SM00291">
    <property type="entry name" value="ZnF_ZZ"/>
    <property type="match status" value="1"/>
</dbReference>
<dbReference type="GO" id="GO:0004842">
    <property type="term" value="F:ubiquitin-protein transferase activity"/>
    <property type="evidence" value="ECO:0007669"/>
    <property type="project" value="InterPro"/>
</dbReference>
<evidence type="ECO:0000259" key="11">
    <source>
        <dbReference type="PROSITE" id="PS51416"/>
    </source>
</evidence>
<keyword evidence="8" id="KW-0862">Zinc</keyword>
<dbReference type="SUPFAM" id="SSF159034">
    <property type="entry name" value="Mib/herc2 domain-like"/>
    <property type="match status" value="1"/>
</dbReference>
<dbReference type="Proteomes" id="UP001497497">
    <property type="component" value="Unassembled WGS sequence"/>
</dbReference>
<dbReference type="InterPro" id="IPR000433">
    <property type="entry name" value="Znf_ZZ"/>
</dbReference>
<dbReference type="Gene3D" id="2.30.30.40">
    <property type="entry name" value="SH3 Domains"/>
    <property type="match status" value="1"/>
</dbReference>
<dbReference type="Pfam" id="PF00569">
    <property type="entry name" value="ZZ"/>
    <property type="match status" value="1"/>
</dbReference>
<dbReference type="GO" id="GO:0016567">
    <property type="term" value="P:protein ubiquitination"/>
    <property type="evidence" value="ECO:0007669"/>
    <property type="project" value="InterPro"/>
</dbReference>
<proteinExistence type="predicted"/>
<dbReference type="Gene3D" id="3.30.60.90">
    <property type="match status" value="1"/>
</dbReference>
<dbReference type="GO" id="GO:0005737">
    <property type="term" value="C:cytoplasm"/>
    <property type="evidence" value="ECO:0007669"/>
    <property type="project" value="UniProtKB-SubCell"/>
</dbReference>
<evidence type="ECO:0000313" key="12">
    <source>
        <dbReference type="EMBL" id="CAL1549170.1"/>
    </source>
</evidence>
<sequence>SAGVRHLTSTCNECKSEVIRGTRWKCVVCFDYDLCSVCYHSDQHDTRHEFWRINSESSKRIRVPQREGSEKLEAKGIFIGATVRRGEDWMYGDIDGGEGSLGKVLAIKDWDPEVSTNSQVDVEWAGGKETTYRLGHLGKVDLKFTKASAGGLYYKDHLPILGEFKCKAEFSECGFKIGEKVTCGFGNDIVKVLQQKTGGWNSDMAK</sequence>
<reference evidence="12 13" key="1">
    <citation type="submission" date="2024-04" db="EMBL/GenBank/DDBJ databases">
        <authorList>
            <consortium name="Genoscope - CEA"/>
            <person name="William W."/>
        </authorList>
    </citation>
    <scope>NUCLEOTIDE SEQUENCE [LARGE SCALE GENOMIC DNA]</scope>
</reference>
<keyword evidence="7" id="KW-0833">Ubl conjugation pathway</keyword>
<protein>
    <submittedName>
        <fullName evidence="12">Uncharacterized protein</fullName>
    </submittedName>
</protein>
<comment type="caution">
    <text evidence="12">The sequence shown here is derived from an EMBL/GenBank/DDBJ whole genome shotgun (WGS) entry which is preliminary data.</text>
</comment>
<evidence type="ECO:0000259" key="10">
    <source>
        <dbReference type="PROSITE" id="PS50135"/>
    </source>
</evidence>
<evidence type="ECO:0000256" key="6">
    <source>
        <dbReference type="ARBA" id="ARBA00022771"/>
    </source>
</evidence>